<evidence type="ECO:0000313" key="1">
    <source>
        <dbReference type="EMBL" id="KAK4639868.1"/>
    </source>
</evidence>
<dbReference type="GeneID" id="87892657"/>
<evidence type="ECO:0000313" key="2">
    <source>
        <dbReference type="Proteomes" id="UP001322138"/>
    </source>
</evidence>
<comment type="caution">
    <text evidence="1">The sequence shown here is derived from an EMBL/GenBank/DDBJ whole genome shotgun (WGS) entry which is preliminary data.</text>
</comment>
<dbReference type="RefSeq" id="XP_062728844.1">
    <property type="nucleotide sequence ID" value="XM_062873239.1"/>
</dbReference>
<dbReference type="EMBL" id="JAFFGZ010000009">
    <property type="protein sequence ID" value="KAK4639868.1"/>
    <property type="molecule type" value="Genomic_DNA"/>
</dbReference>
<proteinExistence type="predicted"/>
<sequence>MQCTTHPPFDLTFLITSSVGIPATQAVNQIHLTMRLPLQSPVSGLASHHPLQRLRFELSKYYLLHSHHHHPDTYA</sequence>
<name>A0ABR0F914_9PEZI</name>
<dbReference type="Proteomes" id="UP001322138">
    <property type="component" value="Unassembled WGS sequence"/>
</dbReference>
<reference evidence="1 2" key="1">
    <citation type="journal article" date="2023" name="bioRxiv">
        <title>High-quality genome assemblies of four members of thePodospora anserinaspecies complex.</title>
        <authorList>
            <person name="Ament-Velasquez S.L."/>
            <person name="Vogan A.A."/>
            <person name="Wallerman O."/>
            <person name="Hartmann F."/>
            <person name="Gautier V."/>
            <person name="Silar P."/>
            <person name="Giraud T."/>
            <person name="Johannesson H."/>
        </authorList>
    </citation>
    <scope>NUCLEOTIDE SEQUENCE [LARGE SCALE GENOMIC DNA]</scope>
    <source>
        <strain evidence="1 2">CBS 112042</strain>
    </source>
</reference>
<organism evidence="1 2">
    <name type="scientific">Podospora bellae-mahoneyi</name>
    <dbReference type="NCBI Taxonomy" id="2093777"/>
    <lineage>
        <taxon>Eukaryota</taxon>
        <taxon>Fungi</taxon>
        <taxon>Dikarya</taxon>
        <taxon>Ascomycota</taxon>
        <taxon>Pezizomycotina</taxon>
        <taxon>Sordariomycetes</taxon>
        <taxon>Sordariomycetidae</taxon>
        <taxon>Sordariales</taxon>
        <taxon>Podosporaceae</taxon>
        <taxon>Podospora</taxon>
    </lineage>
</organism>
<keyword evidence="2" id="KW-1185">Reference proteome</keyword>
<protein>
    <submittedName>
        <fullName evidence="1">Uncharacterized protein</fullName>
    </submittedName>
</protein>
<accession>A0ABR0F914</accession>
<gene>
    <name evidence="1" type="ORF">QC761_0112730</name>
</gene>